<dbReference type="SUPFAM" id="SSF55811">
    <property type="entry name" value="Nudix"/>
    <property type="match status" value="1"/>
</dbReference>
<protein>
    <recommendedName>
        <fullName evidence="7">Nudix hydrolase domain-containing protein</fullName>
    </recommendedName>
</protein>
<dbReference type="PROSITE" id="PS00893">
    <property type="entry name" value="NUDIX_BOX"/>
    <property type="match status" value="1"/>
</dbReference>
<feature type="domain" description="Nudix hydrolase" evidence="7">
    <location>
        <begin position="46"/>
        <end position="180"/>
    </location>
</feature>
<dbReference type="RefSeq" id="WP_202930697.1">
    <property type="nucleotide sequence ID" value="NZ_AP022345.1"/>
</dbReference>
<dbReference type="PROSITE" id="PS51462">
    <property type="entry name" value="NUDIX"/>
    <property type="match status" value="1"/>
</dbReference>
<keyword evidence="6" id="KW-0464">Manganese</keyword>
<keyword evidence="3" id="KW-0479">Metal-binding</keyword>
<evidence type="ECO:0000256" key="1">
    <source>
        <dbReference type="ARBA" id="ARBA00001936"/>
    </source>
</evidence>
<dbReference type="Pfam" id="PF00293">
    <property type="entry name" value="NUDIX"/>
    <property type="match status" value="1"/>
</dbReference>
<evidence type="ECO:0000256" key="3">
    <source>
        <dbReference type="ARBA" id="ARBA00022723"/>
    </source>
</evidence>
<comment type="cofactor">
    <cofactor evidence="1">
        <name>Mn(2+)</name>
        <dbReference type="ChEBI" id="CHEBI:29035"/>
    </cofactor>
</comment>
<evidence type="ECO:0000256" key="5">
    <source>
        <dbReference type="ARBA" id="ARBA00022842"/>
    </source>
</evidence>
<dbReference type="AlphaFoldDB" id="A0A7R6R7N8"/>
<dbReference type="Proteomes" id="UP000463961">
    <property type="component" value="Chromosome"/>
</dbReference>
<gene>
    <name evidence="8" type="ORF">ICHIAU1_20230</name>
</gene>
<keyword evidence="9" id="KW-1185">Reference proteome</keyword>
<dbReference type="InterPro" id="IPR000086">
    <property type="entry name" value="NUDIX_hydrolase_dom"/>
</dbReference>
<keyword evidence="5" id="KW-0460">Magnesium</keyword>
<dbReference type="CDD" id="cd03426">
    <property type="entry name" value="NUDIX_CoAse_Nudt7"/>
    <property type="match status" value="1"/>
</dbReference>
<organism evidence="8 9">
    <name type="scientific">Fluviibacter phosphoraccumulans</name>
    <dbReference type="NCBI Taxonomy" id="1751046"/>
    <lineage>
        <taxon>Bacteria</taxon>
        <taxon>Pseudomonadati</taxon>
        <taxon>Pseudomonadota</taxon>
        <taxon>Betaproteobacteria</taxon>
        <taxon>Rhodocyclales</taxon>
        <taxon>Fluviibacteraceae</taxon>
        <taxon>Fluviibacter</taxon>
    </lineage>
</organism>
<dbReference type="Gene3D" id="3.90.79.10">
    <property type="entry name" value="Nucleoside Triphosphate Pyrophosphohydrolase"/>
    <property type="match status" value="1"/>
</dbReference>
<reference evidence="9" key="1">
    <citation type="submission" date="2020-01" db="EMBL/GenBank/DDBJ databases">
        <title>Phosphoaccumulans saitamaens gen. nov., sp. nov., a polyphosphate accumulating bacterium isolated from surface river water.</title>
        <authorList>
            <person name="Watanabe K."/>
            <person name="Suda W."/>
        </authorList>
    </citation>
    <scope>NUCLEOTIDE SEQUENCE [LARGE SCALE GENOMIC DNA]</scope>
    <source>
        <strain evidence="9">ICHIAU1</strain>
    </source>
</reference>
<dbReference type="PANTHER" id="PTHR12992:SF11">
    <property type="entry name" value="MITOCHONDRIAL COENZYME A DIPHOSPHATASE NUDT8"/>
    <property type="match status" value="1"/>
</dbReference>
<keyword evidence="4" id="KW-0378">Hydrolase</keyword>
<evidence type="ECO:0000256" key="4">
    <source>
        <dbReference type="ARBA" id="ARBA00022801"/>
    </source>
</evidence>
<evidence type="ECO:0000256" key="2">
    <source>
        <dbReference type="ARBA" id="ARBA00001946"/>
    </source>
</evidence>
<dbReference type="PANTHER" id="PTHR12992">
    <property type="entry name" value="NUDIX HYDROLASE"/>
    <property type="match status" value="1"/>
</dbReference>
<proteinExistence type="predicted"/>
<dbReference type="GO" id="GO:0010945">
    <property type="term" value="F:coenzyme A diphosphatase activity"/>
    <property type="evidence" value="ECO:0007669"/>
    <property type="project" value="InterPro"/>
</dbReference>
<dbReference type="InterPro" id="IPR045121">
    <property type="entry name" value="CoAse"/>
</dbReference>
<dbReference type="EMBL" id="AP022345">
    <property type="protein sequence ID" value="BBU69740.1"/>
    <property type="molecule type" value="Genomic_DNA"/>
</dbReference>
<comment type="cofactor">
    <cofactor evidence="2">
        <name>Mg(2+)</name>
        <dbReference type="ChEBI" id="CHEBI:18420"/>
    </cofactor>
</comment>
<evidence type="ECO:0000313" key="9">
    <source>
        <dbReference type="Proteomes" id="UP000463961"/>
    </source>
</evidence>
<dbReference type="GO" id="GO:0046872">
    <property type="term" value="F:metal ion binding"/>
    <property type="evidence" value="ECO:0007669"/>
    <property type="project" value="UniProtKB-KW"/>
</dbReference>
<evidence type="ECO:0000256" key="6">
    <source>
        <dbReference type="ARBA" id="ARBA00023211"/>
    </source>
</evidence>
<dbReference type="InterPro" id="IPR020084">
    <property type="entry name" value="NUDIX_hydrolase_CS"/>
</dbReference>
<name>A0A7R6R7N8_9RHOO</name>
<evidence type="ECO:0000313" key="8">
    <source>
        <dbReference type="EMBL" id="BBU69740.1"/>
    </source>
</evidence>
<evidence type="ECO:0000259" key="7">
    <source>
        <dbReference type="PROSITE" id="PS51462"/>
    </source>
</evidence>
<accession>A0A7R6R7N8</accession>
<sequence>MAITPEALRAAFAGLTPGVEPDLPGITEIVDEPVPPEIRERLLTGRRPAAVLIPILQPATNAPLRLLLTQRTAHLRDHAGQISFPGGGLNPGEGAMAGALREAHEEIGLDPTKVDLFGQMPQYHTGTGFSVSPMIGFVKTPCDLVPDPGEVADIFDVPLDFILDPRNMRQETRFYRGAWRSFLAVPWSGRYIWGATAGMLAQLSRIVNAAN</sequence>
<dbReference type="InterPro" id="IPR015797">
    <property type="entry name" value="NUDIX_hydrolase-like_dom_sf"/>
</dbReference>